<accession>A0ABS4SR06</accession>
<dbReference type="RefSeq" id="WP_209769372.1">
    <property type="nucleotide sequence ID" value="NZ_JAGINP010000019.1"/>
</dbReference>
<evidence type="ECO:0000313" key="1">
    <source>
        <dbReference type="EMBL" id="MBP2295001.1"/>
    </source>
</evidence>
<evidence type="ECO:0000313" key="2">
    <source>
        <dbReference type="Proteomes" id="UP000781958"/>
    </source>
</evidence>
<name>A0ABS4SR06_9PROT</name>
<reference evidence="1 2" key="1">
    <citation type="submission" date="2021-03" db="EMBL/GenBank/DDBJ databases">
        <title>Genomic Encyclopedia of Type Strains, Phase III (KMG-III): the genomes of soil and plant-associated and newly described type strains.</title>
        <authorList>
            <person name="Whitman W."/>
        </authorList>
    </citation>
    <scope>NUCLEOTIDE SEQUENCE [LARGE SCALE GENOMIC DNA]</scope>
    <source>
        <strain evidence="1 2">IMMIB AFH-6</strain>
    </source>
</reference>
<protein>
    <submittedName>
        <fullName evidence="1">Uncharacterized protein YjiS (DUF1127 family)</fullName>
    </submittedName>
</protein>
<dbReference type="EMBL" id="JAGINP010000019">
    <property type="protein sequence ID" value="MBP2295001.1"/>
    <property type="molecule type" value="Genomic_DNA"/>
</dbReference>
<organism evidence="1 2">
    <name type="scientific">Azospirillum rugosum</name>
    <dbReference type="NCBI Taxonomy" id="416170"/>
    <lineage>
        <taxon>Bacteria</taxon>
        <taxon>Pseudomonadati</taxon>
        <taxon>Pseudomonadota</taxon>
        <taxon>Alphaproteobacteria</taxon>
        <taxon>Rhodospirillales</taxon>
        <taxon>Azospirillaceae</taxon>
        <taxon>Azospirillum</taxon>
    </lineage>
</organism>
<sequence length="76" mass="8427">MSSTSIHAVLRADRATHGFAAWRGIADTLLVRIGEGHRMRRAMASLHEIDDRTLKDIAVDRCEIACLAKLGQGTRR</sequence>
<gene>
    <name evidence="1" type="ORF">J2851_004804</name>
</gene>
<keyword evidence="2" id="KW-1185">Reference proteome</keyword>
<proteinExistence type="predicted"/>
<dbReference type="Proteomes" id="UP000781958">
    <property type="component" value="Unassembled WGS sequence"/>
</dbReference>
<comment type="caution">
    <text evidence="1">The sequence shown here is derived from an EMBL/GenBank/DDBJ whole genome shotgun (WGS) entry which is preliminary data.</text>
</comment>